<feature type="transmembrane region" description="Helical" evidence="1">
    <location>
        <begin position="40"/>
        <end position="58"/>
    </location>
</feature>
<protein>
    <recommendedName>
        <fullName evidence="5">Phosphatidate cytidylyltransferase</fullName>
    </recommendedName>
</protein>
<dbReference type="PROSITE" id="PS51257">
    <property type="entry name" value="PROKAR_LIPOPROTEIN"/>
    <property type="match status" value="1"/>
</dbReference>
<accession>A0ABS1QD67</accession>
<keyword evidence="1" id="KW-0472">Membrane</keyword>
<evidence type="ECO:0000313" key="4">
    <source>
        <dbReference type="Proteomes" id="UP000661696"/>
    </source>
</evidence>
<keyword evidence="2" id="KW-0732">Signal</keyword>
<comment type="caution">
    <text evidence="3">The sequence shown here is derived from an EMBL/GenBank/DDBJ whole genome shotgun (WGS) entry which is preliminary data.</text>
</comment>
<keyword evidence="1" id="KW-1133">Transmembrane helix</keyword>
<keyword evidence="4" id="KW-1185">Reference proteome</keyword>
<keyword evidence="1" id="KW-0812">Transmembrane</keyword>
<evidence type="ECO:0000313" key="3">
    <source>
        <dbReference type="EMBL" id="MBL1220552.1"/>
    </source>
</evidence>
<dbReference type="EMBL" id="JAELVM010000001">
    <property type="protein sequence ID" value="MBL1220552.1"/>
    <property type="molecule type" value="Genomic_DNA"/>
</dbReference>
<feature type="chain" id="PRO_5046227426" description="Phosphatidate cytidylyltransferase" evidence="2">
    <location>
        <begin position="31"/>
        <end position="64"/>
    </location>
</feature>
<evidence type="ECO:0000256" key="1">
    <source>
        <dbReference type="SAM" id="Phobius"/>
    </source>
</evidence>
<reference evidence="3 4" key="1">
    <citation type="submission" date="2020-12" db="EMBL/GenBank/DDBJ databases">
        <title>Chryseobacterium endoalhailicus sp. nov., isolated from seed of leguminous plant.</title>
        <authorList>
            <person name="Zhang X."/>
        </authorList>
    </citation>
    <scope>NUCLEOTIDE SEQUENCE [LARGE SCALE GENOMIC DNA]</scope>
    <source>
        <strain evidence="3 4">L7</strain>
    </source>
</reference>
<organism evidence="3 4">
    <name type="scientific">Chryseobacterium endalhagicum</name>
    <dbReference type="NCBI Taxonomy" id="2797638"/>
    <lineage>
        <taxon>Bacteria</taxon>
        <taxon>Pseudomonadati</taxon>
        <taxon>Bacteroidota</taxon>
        <taxon>Flavobacteriia</taxon>
        <taxon>Flavobacteriales</taxon>
        <taxon>Weeksellaceae</taxon>
        <taxon>Chryseobacterium group</taxon>
        <taxon>Chryseobacterium</taxon>
    </lineage>
</organism>
<evidence type="ECO:0008006" key="5">
    <source>
        <dbReference type="Google" id="ProtNLM"/>
    </source>
</evidence>
<gene>
    <name evidence="3" type="ORF">JET18_06860</name>
</gene>
<evidence type="ECO:0000256" key="2">
    <source>
        <dbReference type="SAM" id="SignalP"/>
    </source>
</evidence>
<feature type="signal peptide" evidence="2">
    <location>
        <begin position="1"/>
        <end position="30"/>
    </location>
</feature>
<proteinExistence type="predicted"/>
<dbReference type="Proteomes" id="UP000661696">
    <property type="component" value="Unassembled WGS sequence"/>
</dbReference>
<sequence length="64" mass="7142">MKQNNFSSLRELFLCSVLSIFLLISCSSTSATNESDAIKITFLVTCGTIAAIFIIFYISKKLKR</sequence>
<name>A0ABS1QD67_9FLAO</name>
<dbReference type="RefSeq" id="WP_202089877.1">
    <property type="nucleotide sequence ID" value="NZ_JAELVM010000001.1"/>
</dbReference>